<dbReference type="PROSITE" id="PS00678">
    <property type="entry name" value="WD_REPEATS_1"/>
    <property type="match status" value="1"/>
</dbReference>
<keyword evidence="4" id="KW-0677">Repeat</keyword>
<dbReference type="InterPro" id="IPR001680">
    <property type="entry name" value="WD40_rpt"/>
</dbReference>
<dbReference type="PROSITE" id="PS50082">
    <property type="entry name" value="WD_REPEATS_2"/>
    <property type="match status" value="1"/>
</dbReference>
<dbReference type="PANTHER" id="PTHR12442:SF12">
    <property type="entry name" value="DYNEIN AXONEMAL INTERMEDIATE CHAIN 4"/>
    <property type="match status" value="1"/>
</dbReference>
<dbReference type="InterPro" id="IPR050687">
    <property type="entry name" value="Dynein_IC"/>
</dbReference>
<protein>
    <recommendedName>
        <fullName evidence="10">Dynein axonemal intermediate chain 4</fullName>
    </recommendedName>
    <alternativeName>
        <fullName evidence="11">WD repeat-containing protein 78</fullName>
    </alternativeName>
</protein>
<evidence type="ECO:0000256" key="5">
    <source>
        <dbReference type="ARBA" id="ARBA00022846"/>
    </source>
</evidence>
<dbReference type="PROSITE" id="PS50294">
    <property type="entry name" value="WD_REPEATS_REGION"/>
    <property type="match status" value="1"/>
</dbReference>
<evidence type="ECO:0000256" key="6">
    <source>
        <dbReference type="ARBA" id="ARBA00023069"/>
    </source>
</evidence>
<organism evidence="14 15">
    <name type="scientific">Polyplax serrata</name>
    <name type="common">Common mouse louse</name>
    <dbReference type="NCBI Taxonomy" id="468196"/>
    <lineage>
        <taxon>Eukaryota</taxon>
        <taxon>Metazoa</taxon>
        <taxon>Ecdysozoa</taxon>
        <taxon>Arthropoda</taxon>
        <taxon>Hexapoda</taxon>
        <taxon>Insecta</taxon>
        <taxon>Pterygota</taxon>
        <taxon>Neoptera</taxon>
        <taxon>Paraneoptera</taxon>
        <taxon>Psocodea</taxon>
        <taxon>Troctomorpha</taxon>
        <taxon>Phthiraptera</taxon>
        <taxon>Anoplura</taxon>
        <taxon>Polyplacidae</taxon>
        <taxon>Polyplax</taxon>
    </lineage>
</organism>
<feature type="repeat" description="WD" evidence="12">
    <location>
        <begin position="571"/>
        <end position="603"/>
    </location>
</feature>
<sequence length="733" mass="83673">MSQTTSGQSTPKKLVGSSLQSQSSFALRGSSPKYRSKKKKVVQLTLVKRGQYRVLDSMGNDRTPKLLHDSDYQVIEEWQPTVLDYVDADMGSSGSQISLPRTLQQTSALNYGSRQQHSVSLQMSFTNIANVDSYKEPTLRTLDGDIVSDTRSEEPLSEIAPSQFRLKDLPSREFFPPHSKVPIIAKESESVTLFSLGSVVESAQAKKAEELRRENMLYNYMTFGEGRYKRKLNTSEQQTTEHIKTSESSFCPKKPTKNSSTWVTIWKIFDEYAGVTDEKKETQVVASLEEQWQQLCEDEKFISQCLIMERILGCPIYREAQLNYKHSFLLDPMEMDIQFTYSVKFLWAYETTFTAKKPVISISINSFFPDIIAVGYGKFLHIETDRGYICVWSAKNIKHPERFYKFQSSVLCVDFAKRAPNLLAAGFLNGDLLILDISTSEKKVAYSKNSILCNTYEMILFTKWCVFVDIFGKEEERLMITTGDGRVIQLRRRLDKLVPFQMMRITKAEGKVKGIECLRKCEAEEITMIRFPAAQCIVYYPNDNQFYLVSGNDGIIHKCSVNYFTQHLESFMAHSGPVYALKFSPFCGKIFFSCGADGAVRLWVWDVFEPVITLTIGPNPVEDAAWSPRNSTVIASISDCNLYLWDLRRKTYYPASTIVHPQQIKFCTIKFTEHGDNIILGDMEGSVYVYSLHEMPFEETFKEDILAACIEKELVVKPKLLKLVKKSGHPFTP</sequence>
<reference evidence="14 15" key="1">
    <citation type="submission" date="2023-10" db="EMBL/GenBank/DDBJ databases">
        <title>Genomes of two closely related lineages of the louse Polyplax serrata with different host specificities.</title>
        <authorList>
            <person name="Martinu J."/>
            <person name="Tarabai H."/>
            <person name="Stefka J."/>
            <person name="Hypsa V."/>
        </authorList>
    </citation>
    <scope>NUCLEOTIDE SEQUENCE [LARGE SCALE GENOMIC DNA]</scope>
    <source>
        <strain evidence="14">HR10_N</strain>
    </source>
</reference>
<dbReference type="Pfam" id="PF00400">
    <property type="entry name" value="WD40"/>
    <property type="match status" value="2"/>
</dbReference>
<dbReference type="GO" id="GO:0120293">
    <property type="term" value="C:dynein axonemal particle"/>
    <property type="evidence" value="ECO:0007669"/>
    <property type="project" value="UniProtKB-SubCell"/>
</dbReference>
<evidence type="ECO:0000313" key="14">
    <source>
        <dbReference type="EMBL" id="KAK6625061.1"/>
    </source>
</evidence>
<evidence type="ECO:0000313" key="15">
    <source>
        <dbReference type="Proteomes" id="UP001372834"/>
    </source>
</evidence>
<evidence type="ECO:0000256" key="10">
    <source>
        <dbReference type="ARBA" id="ARBA00040002"/>
    </source>
</evidence>
<keyword evidence="3 12" id="KW-0853">WD repeat</keyword>
<dbReference type="PANTHER" id="PTHR12442">
    <property type="entry name" value="DYNEIN INTERMEDIATE CHAIN"/>
    <property type="match status" value="1"/>
</dbReference>
<evidence type="ECO:0000256" key="7">
    <source>
        <dbReference type="ARBA" id="ARBA00023212"/>
    </source>
</evidence>
<evidence type="ECO:0000256" key="13">
    <source>
        <dbReference type="SAM" id="MobiDB-lite"/>
    </source>
</evidence>
<feature type="compositionally biased region" description="Polar residues" evidence="13">
    <location>
        <begin position="1"/>
        <end position="25"/>
    </location>
</feature>
<keyword evidence="7" id="KW-0206">Cytoskeleton</keyword>
<dbReference type="Proteomes" id="UP001372834">
    <property type="component" value="Unassembled WGS sequence"/>
</dbReference>
<dbReference type="GO" id="GO:0045503">
    <property type="term" value="F:dynein light chain binding"/>
    <property type="evidence" value="ECO:0007669"/>
    <property type="project" value="TreeGrafter"/>
</dbReference>
<keyword evidence="8" id="KW-0966">Cell projection</keyword>
<evidence type="ECO:0000256" key="4">
    <source>
        <dbReference type="ARBA" id="ARBA00022737"/>
    </source>
</evidence>
<feature type="region of interest" description="Disordered" evidence="13">
    <location>
        <begin position="1"/>
        <end position="36"/>
    </location>
</feature>
<name>A0AAN8RUL9_POLSC</name>
<evidence type="ECO:0000256" key="11">
    <source>
        <dbReference type="ARBA" id="ARBA00041557"/>
    </source>
</evidence>
<gene>
    <name evidence="14" type="ORF">RUM43_005352</name>
</gene>
<accession>A0AAN8RUL9</accession>
<evidence type="ECO:0000256" key="8">
    <source>
        <dbReference type="ARBA" id="ARBA00023273"/>
    </source>
</evidence>
<comment type="subcellular location">
    <subcellularLocation>
        <location evidence="1">Cytoplasm</location>
        <location evidence="1">Cytoskeleton</location>
        <location evidence="1">Flagellum axoneme</location>
    </subcellularLocation>
    <subcellularLocation>
        <location evidence="9">Dynein axonemal particle</location>
    </subcellularLocation>
</comment>
<dbReference type="GO" id="GO:0005858">
    <property type="term" value="C:axonemal dynein complex"/>
    <property type="evidence" value="ECO:0007669"/>
    <property type="project" value="TreeGrafter"/>
</dbReference>
<dbReference type="Gene3D" id="2.130.10.10">
    <property type="entry name" value="YVTN repeat-like/Quinoprotein amine dehydrogenase"/>
    <property type="match status" value="1"/>
</dbReference>
<comment type="caution">
    <text evidence="14">The sequence shown here is derived from an EMBL/GenBank/DDBJ whole genome shotgun (WGS) entry which is preliminary data.</text>
</comment>
<dbReference type="GO" id="GO:0003341">
    <property type="term" value="P:cilium movement"/>
    <property type="evidence" value="ECO:0007669"/>
    <property type="project" value="TreeGrafter"/>
</dbReference>
<dbReference type="EMBL" id="JAWJWE010000037">
    <property type="protein sequence ID" value="KAK6625061.1"/>
    <property type="molecule type" value="Genomic_DNA"/>
</dbReference>
<evidence type="ECO:0000256" key="9">
    <source>
        <dbReference type="ARBA" id="ARBA00024190"/>
    </source>
</evidence>
<dbReference type="GO" id="GO:0045504">
    <property type="term" value="F:dynein heavy chain binding"/>
    <property type="evidence" value="ECO:0007669"/>
    <property type="project" value="TreeGrafter"/>
</dbReference>
<dbReference type="InterPro" id="IPR019775">
    <property type="entry name" value="WD40_repeat_CS"/>
</dbReference>
<dbReference type="AlphaFoldDB" id="A0AAN8RUL9"/>
<keyword evidence="5" id="KW-0282">Flagellum</keyword>
<keyword evidence="6" id="KW-0969">Cilium</keyword>
<evidence type="ECO:0000256" key="1">
    <source>
        <dbReference type="ARBA" id="ARBA00004611"/>
    </source>
</evidence>
<dbReference type="InterPro" id="IPR015943">
    <property type="entry name" value="WD40/YVTN_repeat-like_dom_sf"/>
</dbReference>
<evidence type="ECO:0000256" key="3">
    <source>
        <dbReference type="ARBA" id="ARBA00022574"/>
    </source>
</evidence>
<evidence type="ECO:0000256" key="2">
    <source>
        <dbReference type="ARBA" id="ARBA00022490"/>
    </source>
</evidence>
<evidence type="ECO:0000256" key="12">
    <source>
        <dbReference type="PROSITE-ProRule" id="PRU00221"/>
    </source>
</evidence>
<proteinExistence type="predicted"/>
<dbReference type="SUPFAM" id="SSF50978">
    <property type="entry name" value="WD40 repeat-like"/>
    <property type="match status" value="1"/>
</dbReference>
<dbReference type="InterPro" id="IPR036322">
    <property type="entry name" value="WD40_repeat_dom_sf"/>
</dbReference>
<keyword evidence="2" id="KW-0963">Cytoplasm</keyword>
<dbReference type="SMART" id="SM00320">
    <property type="entry name" value="WD40"/>
    <property type="match status" value="4"/>
</dbReference>